<dbReference type="GO" id="GO:0003677">
    <property type="term" value="F:DNA binding"/>
    <property type="evidence" value="ECO:0007669"/>
    <property type="project" value="InterPro"/>
</dbReference>
<name>A0AB39MR51_9ACTN</name>
<dbReference type="RefSeq" id="WP_369192038.1">
    <property type="nucleotide sequence ID" value="NZ_CP163431.1"/>
</dbReference>
<gene>
    <name evidence="2" type="ORF">AB5J58_46735</name>
</gene>
<evidence type="ECO:0000313" key="2">
    <source>
        <dbReference type="EMBL" id="XDQ07238.1"/>
    </source>
</evidence>
<dbReference type="EMBL" id="CP163431">
    <property type="protein sequence ID" value="XDQ07238.1"/>
    <property type="molecule type" value="Genomic_DNA"/>
</dbReference>
<dbReference type="AlphaFoldDB" id="A0AB39MR51"/>
<dbReference type="SUPFAM" id="SSF47413">
    <property type="entry name" value="lambda repressor-like DNA-binding domains"/>
    <property type="match status" value="1"/>
</dbReference>
<reference evidence="2" key="1">
    <citation type="submission" date="2024-07" db="EMBL/GenBank/DDBJ databases">
        <authorList>
            <person name="Yu S.T."/>
        </authorList>
    </citation>
    <scope>NUCLEOTIDE SEQUENCE</scope>
    <source>
        <strain evidence="2">R08</strain>
    </source>
</reference>
<dbReference type="InterPro" id="IPR001387">
    <property type="entry name" value="Cro/C1-type_HTH"/>
</dbReference>
<sequence>MNRPPFSPDIARSARQDLGLSPHQVTEQMNVYGVVVDIPLVHAWEAGEYRPTEEELFALADVLWCRAKDLMGIESPRTLTEHRLVRQFSTDRLARSIGMDTAQYERAEETNSWSGDGQQTSALLRVLDLTLLQLTQATGRPVAPQPAIPRQSRPTWSRDRSR</sequence>
<organism evidence="2">
    <name type="scientific">Streptomyces sp. R08</name>
    <dbReference type="NCBI Taxonomy" id="3238624"/>
    <lineage>
        <taxon>Bacteria</taxon>
        <taxon>Bacillati</taxon>
        <taxon>Actinomycetota</taxon>
        <taxon>Actinomycetes</taxon>
        <taxon>Kitasatosporales</taxon>
        <taxon>Streptomycetaceae</taxon>
        <taxon>Streptomyces</taxon>
    </lineage>
</organism>
<accession>A0AB39MR51</accession>
<evidence type="ECO:0000256" key="1">
    <source>
        <dbReference type="SAM" id="MobiDB-lite"/>
    </source>
</evidence>
<proteinExistence type="predicted"/>
<dbReference type="InterPro" id="IPR010982">
    <property type="entry name" value="Lambda_DNA-bd_dom_sf"/>
</dbReference>
<feature type="region of interest" description="Disordered" evidence="1">
    <location>
        <begin position="138"/>
        <end position="162"/>
    </location>
</feature>
<protein>
    <submittedName>
        <fullName evidence="2">Multiprotein-bridging factor 1 family protein</fullName>
    </submittedName>
</protein>
<dbReference type="Gene3D" id="1.10.260.40">
    <property type="entry name" value="lambda repressor-like DNA-binding domains"/>
    <property type="match status" value="1"/>
</dbReference>
<dbReference type="CDD" id="cd00093">
    <property type="entry name" value="HTH_XRE"/>
    <property type="match status" value="1"/>
</dbReference>